<name>A0A292PYR4_9PEZI</name>
<dbReference type="InterPro" id="IPR002110">
    <property type="entry name" value="Ankyrin_rpt"/>
</dbReference>
<organism evidence="3 4">
    <name type="scientific">Tuber aestivum</name>
    <name type="common">summer truffle</name>
    <dbReference type="NCBI Taxonomy" id="59557"/>
    <lineage>
        <taxon>Eukaryota</taxon>
        <taxon>Fungi</taxon>
        <taxon>Dikarya</taxon>
        <taxon>Ascomycota</taxon>
        <taxon>Pezizomycotina</taxon>
        <taxon>Pezizomycetes</taxon>
        <taxon>Pezizales</taxon>
        <taxon>Tuberaceae</taxon>
        <taxon>Tuber</taxon>
    </lineage>
</organism>
<dbReference type="Gene3D" id="1.25.40.20">
    <property type="entry name" value="Ankyrin repeat-containing domain"/>
    <property type="match status" value="1"/>
</dbReference>
<dbReference type="PANTHER" id="PTHR24173:SF74">
    <property type="entry name" value="ANKYRIN REPEAT DOMAIN-CONTAINING PROTEIN 16"/>
    <property type="match status" value="1"/>
</dbReference>
<reference evidence="3" key="1">
    <citation type="submission" date="2015-10" db="EMBL/GenBank/DDBJ databases">
        <authorList>
            <person name="Regsiter A."/>
            <person name="william w."/>
        </authorList>
    </citation>
    <scope>NUCLEOTIDE SEQUENCE</scope>
    <source>
        <strain evidence="3">Montdore</strain>
    </source>
</reference>
<evidence type="ECO:0000256" key="2">
    <source>
        <dbReference type="ARBA" id="ARBA00023043"/>
    </source>
</evidence>
<dbReference type="EMBL" id="LN891013">
    <property type="protein sequence ID" value="CUS11768.1"/>
    <property type="molecule type" value="Genomic_DNA"/>
</dbReference>
<protein>
    <submittedName>
        <fullName evidence="3">Uncharacterized protein</fullName>
    </submittedName>
</protein>
<sequence length="116" mass="12623">MSSNPTCPDGKLWTPLHAAAARGHEGIVRLLTCHPHIDLNRKGIFGETALDLALRASCVSAANVLLSTRGIQAPDTCVNPDGTYLFSDRYSDAINRLLQRHLMAGNAQVELEDEWA</sequence>
<dbReference type="SUPFAM" id="SSF48403">
    <property type="entry name" value="Ankyrin repeat"/>
    <property type="match status" value="1"/>
</dbReference>
<accession>A0A292PYR4</accession>
<evidence type="ECO:0000313" key="4">
    <source>
        <dbReference type="Proteomes" id="UP001412239"/>
    </source>
</evidence>
<keyword evidence="4" id="KW-1185">Reference proteome</keyword>
<gene>
    <name evidence="3" type="ORF">GSTUAT00004223001</name>
</gene>
<keyword evidence="2" id="KW-0040">ANK repeat</keyword>
<dbReference type="PANTHER" id="PTHR24173">
    <property type="entry name" value="ANKYRIN REPEAT CONTAINING"/>
    <property type="match status" value="1"/>
</dbReference>
<dbReference type="AlphaFoldDB" id="A0A292PYR4"/>
<keyword evidence="1" id="KW-0677">Repeat</keyword>
<evidence type="ECO:0000256" key="1">
    <source>
        <dbReference type="ARBA" id="ARBA00022737"/>
    </source>
</evidence>
<evidence type="ECO:0000313" key="3">
    <source>
        <dbReference type="EMBL" id="CUS11768.1"/>
    </source>
</evidence>
<dbReference type="Proteomes" id="UP001412239">
    <property type="component" value="Unassembled WGS sequence"/>
</dbReference>
<dbReference type="InterPro" id="IPR036770">
    <property type="entry name" value="Ankyrin_rpt-contain_sf"/>
</dbReference>
<dbReference type="Pfam" id="PF12796">
    <property type="entry name" value="Ank_2"/>
    <property type="match status" value="1"/>
</dbReference>
<proteinExistence type="predicted"/>